<evidence type="ECO:0000256" key="5">
    <source>
        <dbReference type="ARBA" id="ARBA00022989"/>
    </source>
</evidence>
<sequence length="112" mass="11246">MPSTQAAWLILAASVAAEALGTVALNLSAGFSRLFPSILTIACYAVAIYLMAVATKSIEMGMAYAAWAGSSAALTAIIGMLWFGESVSAVKAIGLVTAISGIVLLNFSSGGA</sequence>
<proteinExistence type="inferred from homology"/>
<dbReference type="GO" id="GO:0005886">
    <property type="term" value="C:plasma membrane"/>
    <property type="evidence" value="ECO:0007669"/>
    <property type="project" value="UniProtKB-SubCell"/>
</dbReference>
<dbReference type="PANTHER" id="PTHR30561:SF1">
    <property type="entry name" value="MULTIDRUG TRANSPORTER EMRE"/>
    <property type="match status" value="1"/>
</dbReference>
<keyword evidence="3" id="KW-1003">Cell membrane</keyword>
<comment type="caution">
    <text evidence="10">The sequence shown here is derived from an EMBL/GenBank/DDBJ whole genome shotgun (WGS) entry which is preliminary data.</text>
</comment>
<reference evidence="10 11" key="1">
    <citation type="submission" date="2016-10" db="EMBL/GenBank/DDBJ databases">
        <authorList>
            <person name="Varghese N."/>
            <person name="Submissions S."/>
        </authorList>
    </citation>
    <scope>NUCLEOTIDE SEQUENCE [LARGE SCALE GENOMIC DNA]</scope>
    <source>
        <strain evidence="10 11">LMG 22274</strain>
    </source>
</reference>
<comment type="similarity">
    <text evidence="7 8">Belongs to the drug/metabolite transporter (DMT) superfamily. Small multidrug resistance (SMR) (TC 2.A.7.1) family.</text>
</comment>
<name>A0A1A5X711_9BURK</name>
<organism evidence="10 11">
    <name type="scientific">Paraburkholderia tropica</name>
    <dbReference type="NCBI Taxonomy" id="92647"/>
    <lineage>
        <taxon>Bacteria</taxon>
        <taxon>Pseudomonadati</taxon>
        <taxon>Pseudomonadota</taxon>
        <taxon>Betaproteobacteria</taxon>
        <taxon>Burkholderiales</taxon>
        <taxon>Burkholderiaceae</taxon>
        <taxon>Paraburkholderia</taxon>
    </lineage>
</organism>
<feature type="transmembrane region" description="Helical" evidence="9">
    <location>
        <begin position="64"/>
        <end position="83"/>
    </location>
</feature>
<keyword evidence="5 9" id="KW-1133">Transmembrane helix</keyword>
<dbReference type="Proteomes" id="UP000183529">
    <property type="component" value="Unassembled WGS sequence"/>
</dbReference>
<dbReference type="AlphaFoldDB" id="A0A1A5X711"/>
<accession>A0A1A5X711</accession>
<protein>
    <submittedName>
        <fullName evidence="10">Small multidrug resistance pump</fullName>
    </submittedName>
</protein>
<evidence type="ECO:0000256" key="3">
    <source>
        <dbReference type="ARBA" id="ARBA00022475"/>
    </source>
</evidence>
<evidence type="ECO:0000313" key="11">
    <source>
        <dbReference type="Proteomes" id="UP000183529"/>
    </source>
</evidence>
<evidence type="ECO:0000256" key="7">
    <source>
        <dbReference type="ARBA" id="ARBA00038032"/>
    </source>
</evidence>
<evidence type="ECO:0000256" key="8">
    <source>
        <dbReference type="RuleBase" id="RU003942"/>
    </source>
</evidence>
<dbReference type="InterPro" id="IPR045324">
    <property type="entry name" value="Small_multidrug_res"/>
</dbReference>
<evidence type="ECO:0000256" key="9">
    <source>
        <dbReference type="SAM" id="Phobius"/>
    </source>
</evidence>
<dbReference type="Gene3D" id="1.10.3730.20">
    <property type="match status" value="1"/>
</dbReference>
<evidence type="ECO:0000256" key="1">
    <source>
        <dbReference type="ARBA" id="ARBA00004651"/>
    </source>
</evidence>
<comment type="subcellular location">
    <subcellularLocation>
        <location evidence="1 8">Cell membrane</location>
        <topology evidence="1 8">Multi-pass membrane protein</topology>
    </subcellularLocation>
</comment>
<dbReference type="GO" id="GO:0022857">
    <property type="term" value="F:transmembrane transporter activity"/>
    <property type="evidence" value="ECO:0007669"/>
    <property type="project" value="InterPro"/>
</dbReference>
<dbReference type="InterPro" id="IPR037185">
    <property type="entry name" value="EmrE-like"/>
</dbReference>
<evidence type="ECO:0000256" key="6">
    <source>
        <dbReference type="ARBA" id="ARBA00023136"/>
    </source>
</evidence>
<feature type="transmembrane region" description="Helical" evidence="9">
    <location>
        <begin position="89"/>
        <end position="107"/>
    </location>
</feature>
<feature type="transmembrane region" description="Helical" evidence="9">
    <location>
        <begin position="31"/>
        <end position="52"/>
    </location>
</feature>
<dbReference type="RefSeq" id="WP_065062526.1">
    <property type="nucleotide sequence ID" value="NZ_CADFGN010000008.1"/>
</dbReference>
<keyword evidence="4 8" id="KW-0812">Transmembrane</keyword>
<dbReference type="InterPro" id="IPR000390">
    <property type="entry name" value="Small_drug/metabolite_transptr"/>
</dbReference>
<evidence type="ECO:0000313" key="10">
    <source>
        <dbReference type="EMBL" id="SEJ66355.1"/>
    </source>
</evidence>
<keyword evidence="2" id="KW-0813">Transport</keyword>
<evidence type="ECO:0000256" key="4">
    <source>
        <dbReference type="ARBA" id="ARBA00022692"/>
    </source>
</evidence>
<evidence type="ECO:0000256" key="2">
    <source>
        <dbReference type="ARBA" id="ARBA00022448"/>
    </source>
</evidence>
<dbReference type="SUPFAM" id="SSF103481">
    <property type="entry name" value="Multidrug resistance efflux transporter EmrE"/>
    <property type="match status" value="1"/>
</dbReference>
<dbReference type="Pfam" id="PF00893">
    <property type="entry name" value="Multi_Drug_Res"/>
    <property type="match status" value="1"/>
</dbReference>
<dbReference type="OrthoDB" id="9808638at2"/>
<dbReference type="PANTHER" id="PTHR30561">
    <property type="entry name" value="SMR FAMILY PROTON-DEPENDENT DRUG EFFLUX TRANSPORTER SUGE"/>
    <property type="match status" value="1"/>
</dbReference>
<dbReference type="EMBL" id="FNZM01000007">
    <property type="protein sequence ID" value="SEJ66355.1"/>
    <property type="molecule type" value="Genomic_DNA"/>
</dbReference>
<keyword evidence="6 9" id="KW-0472">Membrane</keyword>
<gene>
    <name evidence="10" type="ORF">SAMN05216550_10751</name>
</gene>